<dbReference type="HOGENOM" id="CLU_3213172_0_0_12"/>
<dbReference type="Proteomes" id="UP000006901">
    <property type="component" value="Chromosome"/>
</dbReference>
<organism evidence="2 3">
    <name type="scientific">Borreliella burgdorferi (strain ZS7)</name>
    <name type="common">Borrelia burgdorferi</name>
    <dbReference type="NCBI Taxonomy" id="445985"/>
    <lineage>
        <taxon>Bacteria</taxon>
        <taxon>Pseudomonadati</taxon>
        <taxon>Spirochaetota</taxon>
        <taxon>Spirochaetia</taxon>
        <taxon>Spirochaetales</taxon>
        <taxon>Borreliaceae</taxon>
        <taxon>Borreliella</taxon>
    </lineage>
</organism>
<dbReference type="EMBL" id="CP001205">
    <property type="protein sequence ID" value="ACK74618.1"/>
    <property type="molecule type" value="Genomic_DNA"/>
</dbReference>
<keyword evidence="1" id="KW-0472">Membrane</keyword>
<name>A0A0H3C3W9_BORBZ</name>
<accession>A0A0H3C3W9</accession>
<keyword evidence="1" id="KW-0812">Transmembrane</keyword>
<feature type="transmembrane region" description="Helical" evidence="1">
    <location>
        <begin position="12"/>
        <end position="35"/>
    </location>
</feature>
<evidence type="ECO:0000256" key="1">
    <source>
        <dbReference type="SAM" id="Phobius"/>
    </source>
</evidence>
<protein>
    <submittedName>
        <fullName evidence="2">Uncharacterized protein</fullName>
    </submittedName>
</protein>
<sequence length="44" mass="5494">MYFFVKIKNFIFLFIRIFLVSFFDFVVFLVLLDIFNIRVFLKYG</sequence>
<proteinExistence type="predicted"/>
<evidence type="ECO:0000313" key="3">
    <source>
        <dbReference type="Proteomes" id="UP000006901"/>
    </source>
</evidence>
<dbReference type="KEGG" id="bbz:BbuZS7_0530"/>
<keyword evidence="1" id="KW-1133">Transmembrane helix</keyword>
<evidence type="ECO:0000313" key="2">
    <source>
        <dbReference type="EMBL" id="ACK74618.1"/>
    </source>
</evidence>
<dbReference type="AlphaFoldDB" id="A0A0H3C3W9"/>
<reference evidence="2 3" key="1">
    <citation type="journal article" date="2011" name="J. Bacteriol.">
        <title>Whole-genome sequences of thirteen isolates of Borrelia burgdorferi.</title>
        <authorList>
            <person name="Schutzer S.E."/>
            <person name="Fraser-Liggett C.M."/>
            <person name="Casjens S.R."/>
            <person name="Qiu W.G."/>
            <person name="Dunn J.J."/>
            <person name="Mongodin E.F."/>
            <person name="Luft B.J."/>
        </authorList>
    </citation>
    <scope>NUCLEOTIDE SEQUENCE [LARGE SCALE GENOMIC DNA]</scope>
    <source>
        <strain evidence="2 3">ZS7</strain>
    </source>
</reference>
<gene>
    <name evidence="2" type="ordered locus">BbuZS7_0530</name>
</gene>